<evidence type="ECO:0000313" key="1">
    <source>
        <dbReference type="EMBL" id="KWV84677.1"/>
    </source>
</evidence>
<dbReference type="PATRIC" id="fig|294.194.peg.6327"/>
<comment type="caution">
    <text evidence="1">The sequence shown here is derived from an EMBL/GenBank/DDBJ whole genome shotgun (WGS) entry which is preliminary data.</text>
</comment>
<proteinExistence type="predicted"/>
<dbReference type="EMBL" id="LCYA01000154">
    <property type="protein sequence ID" value="KWV84677.1"/>
    <property type="molecule type" value="Genomic_DNA"/>
</dbReference>
<gene>
    <name evidence="1" type="ORF">PFLmoz3_05715</name>
</gene>
<accession>A0A109LBH2</accession>
<name>A0A109LBH2_PSEFL</name>
<protein>
    <submittedName>
        <fullName evidence="1">Uncharacterized protein</fullName>
    </submittedName>
</protein>
<sequence length="94" mass="10277">MGRITALQHLLIQEGFAEDFFGVAVQGFQQAVFAARERGPLVLAGHIAAFIIKVQHPGIFKCRGARRLGPAIQGNAAQNRFNTHAQFNHAERLG</sequence>
<organism evidence="1 2">
    <name type="scientific">Pseudomonas fluorescens</name>
    <dbReference type="NCBI Taxonomy" id="294"/>
    <lineage>
        <taxon>Bacteria</taxon>
        <taxon>Pseudomonadati</taxon>
        <taxon>Pseudomonadota</taxon>
        <taxon>Gammaproteobacteria</taxon>
        <taxon>Pseudomonadales</taxon>
        <taxon>Pseudomonadaceae</taxon>
        <taxon>Pseudomonas</taxon>
    </lineage>
</organism>
<reference evidence="1 2" key="1">
    <citation type="submission" date="2015-05" db="EMBL/GenBank/DDBJ databases">
        <title>A genomic and transcriptomic approach to investigate the blue pigment phenotype in Pseudomonas fluorescens.</title>
        <authorList>
            <person name="Andreani N.A."/>
            <person name="Cardazzo B."/>
        </authorList>
    </citation>
    <scope>NUCLEOTIDE SEQUENCE [LARGE SCALE GENOMIC DNA]</scope>
    <source>
        <strain evidence="1 2">Ps_22</strain>
    </source>
</reference>
<dbReference type="Proteomes" id="UP000061348">
    <property type="component" value="Unassembled WGS sequence"/>
</dbReference>
<dbReference type="AlphaFoldDB" id="A0A109LBH2"/>
<evidence type="ECO:0000313" key="2">
    <source>
        <dbReference type="Proteomes" id="UP000061348"/>
    </source>
</evidence>